<dbReference type="AlphaFoldDB" id="A0A834F281"/>
<proteinExistence type="predicted"/>
<evidence type="ECO:0000256" key="6">
    <source>
        <dbReference type="SAM" id="Coils"/>
    </source>
</evidence>
<dbReference type="SMART" id="SM00692">
    <property type="entry name" value="DM3"/>
    <property type="match status" value="1"/>
</dbReference>
<evidence type="ECO:0000256" key="3">
    <source>
        <dbReference type="ARBA" id="ARBA00022833"/>
    </source>
</evidence>
<dbReference type="Proteomes" id="UP000646548">
    <property type="component" value="Unassembled WGS sequence"/>
</dbReference>
<evidence type="ECO:0000256" key="1">
    <source>
        <dbReference type="ARBA" id="ARBA00022723"/>
    </source>
</evidence>
<feature type="compositionally biased region" description="Polar residues" evidence="7">
    <location>
        <begin position="148"/>
        <end position="163"/>
    </location>
</feature>
<sequence length="452" mass="49683">MPKNCSVLNCRSESGSGERRSFYKFPLHDPARLQLWLRNMGRHNWTPSRHQYICHQHFTPSCFKVRWGIRYLEADAVPTVFEASDKRKAVDQSVWNPKRIRGEKHPSVTVSDAVEMKDAQHAVCLYRVAMDPSQQVDGAALELVEPESSPQTDSDSSGGNISITLSQTADDLTHGENAEVLVMSEICSADGQEELINSITAAILSQGGTLVTADRILCCLDDSDKVPGVTYVAEELPDDHGGDPLIAYFETIPNVYPSESSAQLSFSPETVLSSALSSEPISSTVPITSKHSPPSPASMVVTLQRLDADGDDGLSEGEEFEQLDHQLEEHCYHKSSQSKEQLEAMVAELQRKVKVLQQRHRRHLEKLLGLESTVVQLRQSNLLNEERLQLLERVSSRPNVCAPLCGAGQPSLPSPQAYLQTAAAAPEPAETVAIIYEEDAAAFLCTPLNDSL</sequence>
<feature type="region of interest" description="Disordered" evidence="7">
    <location>
        <begin position="144"/>
        <end position="163"/>
    </location>
</feature>
<dbReference type="GO" id="GO:0003677">
    <property type="term" value="F:DNA binding"/>
    <property type="evidence" value="ECO:0007669"/>
    <property type="project" value="UniProtKB-UniRule"/>
</dbReference>
<dbReference type="EMBL" id="WKFB01000771">
    <property type="protein sequence ID" value="KAF6718186.1"/>
    <property type="molecule type" value="Genomic_DNA"/>
</dbReference>
<name>A0A834F281_ORYME</name>
<evidence type="ECO:0000256" key="2">
    <source>
        <dbReference type="ARBA" id="ARBA00022771"/>
    </source>
</evidence>
<dbReference type="PANTHER" id="PTHR46927:SF2">
    <property type="entry name" value="THAP DOMAIN-CONTAINING PROTEIN 8"/>
    <property type="match status" value="1"/>
</dbReference>
<dbReference type="Pfam" id="PF05485">
    <property type="entry name" value="THAP"/>
    <property type="match status" value="1"/>
</dbReference>
<evidence type="ECO:0000256" key="5">
    <source>
        <dbReference type="PROSITE-ProRule" id="PRU00309"/>
    </source>
</evidence>
<keyword evidence="3" id="KW-0862">Zinc</keyword>
<feature type="coiled-coil region" evidence="6">
    <location>
        <begin position="332"/>
        <end position="366"/>
    </location>
</feature>
<comment type="caution">
    <text evidence="9">The sequence shown here is derived from an EMBL/GenBank/DDBJ whole genome shotgun (WGS) entry which is preliminary data.</text>
</comment>
<organism evidence="9 10">
    <name type="scientific">Oryzias melastigma</name>
    <name type="common">Marine medaka</name>
    <dbReference type="NCBI Taxonomy" id="30732"/>
    <lineage>
        <taxon>Eukaryota</taxon>
        <taxon>Metazoa</taxon>
        <taxon>Chordata</taxon>
        <taxon>Craniata</taxon>
        <taxon>Vertebrata</taxon>
        <taxon>Euteleostomi</taxon>
        <taxon>Actinopterygii</taxon>
        <taxon>Neopterygii</taxon>
        <taxon>Teleostei</taxon>
        <taxon>Neoteleostei</taxon>
        <taxon>Acanthomorphata</taxon>
        <taxon>Ovalentaria</taxon>
        <taxon>Atherinomorphae</taxon>
        <taxon>Beloniformes</taxon>
        <taxon>Adrianichthyidae</taxon>
        <taxon>Oryziinae</taxon>
        <taxon>Oryzias</taxon>
    </lineage>
</organism>
<keyword evidence="2 5" id="KW-0863">Zinc-finger</keyword>
<keyword evidence="4 5" id="KW-0238">DNA-binding</keyword>
<feature type="domain" description="THAP-type" evidence="8">
    <location>
        <begin position="1"/>
        <end position="81"/>
    </location>
</feature>
<dbReference type="GO" id="GO:0008270">
    <property type="term" value="F:zinc ion binding"/>
    <property type="evidence" value="ECO:0007669"/>
    <property type="project" value="UniProtKB-KW"/>
</dbReference>
<dbReference type="SMART" id="SM00980">
    <property type="entry name" value="THAP"/>
    <property type="match status" value="1"/>
</dbReference>
<reference evidence="9" key="1">
    <citation type="journal article" name="BMC Genomics">
        <title>Long-read sequencing and de novo genome assembly of marine medaka (Oryzias melastigma).</title>
        <authorList>
            <person name="Liang P."/>
            <person name="Saqib H.S.A."/>
            <person name="Ni X."/>
            <person name="Shen Y."/>
        </authorList>
    </citation>
    <scope>NUCLEOTIDE SEQUENCE</scope>
    <source>
        <strain evidence="9">Bigg-433</strain>
    </source>
</reference>
<protein>
    <submittedName>
        <fullName evidence="9">THAP domain-containing protein 5</fullName>
    </submittedName>
</protein>
<dbReference type="InterPro" id="IPR052224">
    <property type="entry name" value="THAP_domain_protein"/>
</dbReference>
<evidence type="ECO:0000313" key="9">
    <source>
        <dbReference type="EMBL" id="KAF6718186.1"/>
    </source>
</evidence>
<keyword evidence="1" id="KW-0479">Metal-binding</keyword>
<evidence type="ECO:0000259" key="8">
    <source>
        <dbReference type="PROSITE" id="PS50950"/>
    </source>
</evidence>
<keyword evidence="6" id="KW-0175">Coiled coil</keyword>
<dbReference type="PROSITE" id="PS50950">
    <property type="entry name" value="ZF_THAP"/>
    <property type="match status" value="1"/>
</dbReference>
<gene>
    <name evidence="9" type="ORF">FQA47_024249</name>
</gene>
<evidence type="ECO:0000256" key="4">
    <source>
        <dbReference type="ARBA" id="ARBA00023125"/>
    </source>
</evidence>
<accession>A0A834F281</accession>
<dbReference type="PANTHER" id="PTHR46927">
    <property type="entry name" value="AGAP005574-PA"/>
    <property type="match status" value="1"/>
</dbReference>
<evidence type="ECO:0000256" key="7">
    <source>
        <dbReference type="SAM" id="MobiDB-lite"/>
    </source>
</evidence>
<dbReference type="SUPFAM" id="SSF57716">
    <property type="entry name" value="Glucocorticoid receptor-like (DNA-binding domain)"/>
    <property type="match status" value="1"/>
</dbReference>
<evidence type="ECO:0000313" key="10">
    <source>
        <dbReference type="Proteomes" id="UP000646548"/>
    </source>
</evidence>
<dbReference type="InterPro" id="IPR006612">
    <property type="entry name" value="THAP_Znf"/>
</dbReference>